<evidence type="ECO:0000256" key="1">
    <source>
        <dbReference type="SAM" id="SignalP"/>
    </source>
</evidence>
<keyword evidence="1" id="KW-0732">Signal</keyword>
<sequence length="294" mass="31480">MIFFALLAALATLIKAVAAKDGSCVLIDFTAADAEFAELNAALVSPSVKKQLGSMMKRIDPIEKENVTLDDASFGALGLGLTLSTTIESLSVSGLSTIALLNVDVKDSNSVSIKAGSPGKVNFTSKMTIHIKELHATIEAQVRFVLVKPKFKIGIEADMFACAPKVPESQCSNLTVAGLQSDFVSLSSKSHHASILKKLLMKFKKASATSFSLKFESVTGLTTKFDSPNALVKTLIRVLPEYSEATISPTKSLYQKLGPNLNEHVPLMLNTMIASKLEPFFGATCLSEEQSQAF</sequence>
<evidence type="ECO:0000313" key="2">
    <source>
        <dbReference type="EMBL" id="TDH71388.1"/>
    </source>
</evidence>
<dbReference type="KEGG" id="blac:94352541"/>
<accession>A0A976FR24</accession>
<protein>
    <recommendedName>
        <fullName evidence="4">Secreted RxLR effector</fullName>
    </recommendedName>
</protein>
<name>A0A976FR24_BRELC</name>
<dbReference type="Proteomes" id="UP000294530">
    <property type="component" value="Unassembled WGS sequence"/>
</dbReference>
<dbReference type="RefSeq" id="XP_067820887.1">
    <property type="nucleotide sequence ID" value="XM_067966870.1"/>
</dbReference>
<comment type="caution">
    <text evidence="2">The sequence shown here is derived from an EMBL/GenBank/DDBJ whole genome shotgun (WGS) entry which is preliminary data.</text>
</comment>
<evidence type="ECO:0008006" key="4">
    <source>
        <dbReference type="Google" id="ProtNLM"/>
    </source>
</evidence>
<dbReference type="AlphaFoldDB" id="A0A976FR24"/>
<organism evidence="2 3">
    <name type="scientific">Bremia lactucae</name>
    <name type="common">Lettuce downy mildew</name>
    <dbReference type="NCBI Taxonomy" id="4779"/>
    <lineage>
        <taxon>Eukaryota</taxon>
        <taxon>Sar</taxon>
        <taxon>Stramenopiles</taxon>
        <taxon>Oomycota</taxon>
        <taxon>Peronosporomycetes</taxon>
        <taxon>Peronosporales</taxon>
        <taxon>Peronosporaceae</taxon>
        <taxon>Bremia</taxon>
    </lineage>
</organism>
<proteinExistence type="predicted"/>
<evidence type="ECO:0000313" key="3">
    <source>
        <dbReference type="Proteomes" id="UP000294530"/>
    </source>
</evidence>
<feature type="chain" id="PRO_5037813354" description="Secreted RxLR effector" evidence="1">
    <location>
        <begin position="20"/>
        <end position="294"/>
    </location>
</feature>
<feature type="signal peptide" evidence="1">
    <location>
        <begin position="1"/>
        <end position="19"/>
    </location>
</feature>
<gene>
    <name evidence="2" type="ORF">CCR75_008823</name>
</gene>
<dbReference type="OrthoDB" id="127024at2759"/>
<dbReference type="EMBL" id="SHOA02000004">
    <property type="protein sequence ID" value="TDH71388.1"/>
    <property type="molecule type" value="Genomic_DNA"/>
</dbReference>
<dbReference type="GeneID" id="94352541"/>
<keyword evidence="3" id="KW-1185">Reference proteome</keyword>
<reference evidence="2 3" key="1">
    <citation type="journal article" date="2021" name="Genome Biol.">
        <title>AFLAP: assembly-free linkage analysis pipeline using k-mers from genome sequencing data.</title>
        <authorList>
            <person name="Fletcher K."/>
            <person name="Zhang L."/>
            <person name="Gil J."/>
            <person name="Han R."/>
            <person name="Cavanaugh K."/>
            <person name="Michelmore R."/>
        </authorList>
    </citation>
    <scope>NUCLEOTIDE SEQUENCE [LARGE SCALE GENOMIC DNA]</scope>
    <source>
        <strain evidence="2 3">SF5</strain>
    </source>
</reference>